<protein>
    <submittedName>
        <fullName evidence="2">Uncharacterized protein</fullName>
    </submittedName>
</protein>
<dbReference type="AlphaFoldDB" id="A0AAV6VRG1"/>
<name>A0AAV6VRG1_9ARAC</name>
<evidence type="ECO:0000256" key="1">
    <source>
        <dbReference type="SAM" id="MobiDB-lite"/>
    </source>
</evidence>
<dbReference type="EMBL" id="JAFNEN010000041">
    <property type="protein sequence ID" value="KAG8198333.1"/>
    <property type="molecule type" value="Genomic_DNA"/>
</dbReference>
<feature type="region of interest" description="Disordered" evidence="1">
    <location>
        <begin position="1"/>
        <end position="56"/>
    </location>
</feature>
<keyword evidence="3" id="KW-1185">Reference proteome</keyword>
<evidence type="ECO:0000313" key="2">
    <source>
        <dbReference type="EMBL" id="KAG8198333.1"/>
    </source>
</evidence>
<comment type="caution">
    <text evidence="2">The sequence shown here is derived from an EMBL/GenBank/DDBJ whole genome shotgun (WGS) entry which is preliminary data.</text>
</comment>
<feature type="compositionally biased region" description="Low complexity" evidence="1">
    <location>
        <begin position="16"/>
        <end position="26"/>
    </location>
</feature>
<organism evidence="2 3">
    <name type="scientific">Oedothorax gibbosus</name>
    <dbReference type="NCBI Taxonomy" id="931172"/>
    <lineage>
        <taxon>Eukaryota</taxon>
        <taxon>Metazoa</taxon>
        <taxon>Ecdysozoa</taxon>
        <taxon>Arthropoda</taxon>
        <taxon>Chelicerata</taxon>
        <taxon>Arachnida</taxon>
        <taxon>Araneae</taxon>
        <taxon>Araneomorphae</taxon>
        <taxon>Entelegynae</taxon>
        <taxon>Araneoidea</taxon>
        <taxon>Linyphiidae</taxon>
        <taxon>Erigoninae</taxon>
        <taxon>Oedothorax</taxon>
    </lineage>
</organism>
<evidence type="ECO:0000313" key="3">
    <source>
        <dbReference type="Proteomes" id="UP000827092"/>
    </source>
</evidence>
<accession>A0AAV6VRG1</accession>
<sequence length="169" mass="18587">MQLSCSMSDMTEIKMPSPVASSPSSAGHYDDMEDMSHSPSPPYRGPGDERSPDKYYAPVSKSCISFSVDYLLADKSRTFKRSPSPPIRRPIDQLPKRFTVDGILDSEDNKRLEIKTTCTGLVGPRPLVLQSQAAAVPIAAPCWAHPLQSAFPWIQASRSLSPQNSEFIC</sequence>
<dbReference type="Proteomes" id="UP000827092">
    <property type="component" value="Unassembled WGS sequence"/>
</dbReference>
<gene>
    <name evidence="2" type="ORF">JTE90_021582</name>
</gene>
<reference evidence="2 3" key="1">
    <citation type="journal article" date="2022" name="Nat. Ecol. Evol.">
        <title>A masculinizing supergene underlies an exaggerated male reproductive morph in a spider.</title>
        <authorList>
            <person name="Hendrickx F."/>
            <person name="De Corte Z."/>
            <person name="Sonet G."/>
            <person name="Van Belleghem S.M."/>
            <person name="Kostlbacher S."/>
            <person name="Vangestel C."/>
        </authorList>
    </citation>
    <scope>NUCLEOTIDE SEQUENCE [LARGE SCALE GENOMIC DNA]</scope>
    <source>
        <strain evidence="2">W744_W776</strain>
    </source>
</reference>
<proteinExistence type="predicted"/>